<dbReference type="Proteomes" id="UP000183832">
    <property type="component" value="Unassembled WGS sequence"/>
</dbReference>
<accession>A0A1J1IS47</accession>
<keyword evidence="2" id="KW-1185">Reference proteome</keyword>
<evidence type="ECO:0000313" key="1">
    <source>
        <dbReference type="EMBL" id="CRL02976.1"/>
    </source>
</evidence>
<name>A0A1J1IS47_9DIPT</name>
<dbReference type="AlphaFoldDB" id="A0A1J1IS47"/>
<evidence type="ECO:0000313" key="2">
    <source>
        <dbReference type="Proteomes" id="UP000183832"/>
    </source>
</evidence>
<dbReference type="EMBL" id="CVRI01000059">
    <property type="protein sequence ID" value="CRL02976.1"/>
    <property type="molecule type" value="Genomic_DNA"/>
</dbReference>
<protein>
    <submittedName>
        <fullName evidence="1">CLUMA_CG016972, isoform A</fullName>
    </submittedName>
</protein>
<sequence>MTLKIQLIHRRDGGLKRYLLSTRFYFNLKHLRIKSEIVNWKRPASSYRQNQHKVVNYKIELLIEMLNAAASVKCHKLLKHFLSSKCDWMDPS</sequence>
<organism evidence="1 2">
    <name type="scientific">Clunio marinus</name>
    <dbReference type="NCBI Taxonomy" id="568069"/>
    <lineage>
        <taxon>Eukaryota</taxon>
        <taxon>Metazoa</taxon>
        <taxon>Ecdysozoa</taxon>
        <taxon>Arthropoda</taxon>
        <taxon>Hexapoda</taxon>
        <taxon>Insecta</taxon>
        <taxon>Pterygota</taxon>
        <taxon>Neoptera</taxon>
        <taxon>Endopterygota</taxon>
        <taxon>Diptera</taxon>
        <taxon>Nematocera</taxon>
        <taxon>Chironomoidea</taxon>
        <taxon>Chironomidae</taxon>
        <taxon>Clunio</taxon>
    </lineage>
</organism>
<gene>
    <name evidence="1" type="ORF">CLUMA_CG016972</name>
</gene>
<reference evidence="1 2" key="1">
    <citation type="submission" date="2015-04" db="EMBL/GenBank/DDBJ databases">
        <authorList>
            <person name="Syromyatnikov M.Y."/>
            <person name="Popov V.N."/>
        </authorList>
    </citation>
    <scope>NUCLEOTIDE SEQUENCE [LARGE SCALE GENOMIC DNA]</scope>
</reference>
<proteinExistence type="predicted"/>